<organism evidence="1 2">
    <name type="scientific">Enterococcus wangshanyuanii</name>
    <dbReference type="NCBI Taxonomy" id="2005703"/>
    <lineage>
        <taxon>Bacteria</taxon>
        <taxon>Bacillati</taxon>
        <taxon>Bacillota</taxon>
        <taxon>Bacilli</taxon>
        <taxon>Lactobacillales</taxon>
        <taxon>Enterococcaceae</taxon>
        <taxon>Enterococcus</taxon>
    </lineage>
</organism>
<evidence type="ECO:0000313" key="1">
    <source>
        <dbReference type="EMBL" id="GGC98093.1"/>
    </source>
</evidence>
<evidence type="ECO:0000313" key="2">
    <source>
        <dbReference type="Proteomes" id="UP000630615"/>
    </source>
</evidence>
<sequence>MTIPYPEKYMKKELGIGKRANYQDVEVNTKFSSEKIPFGSPVEAEEDKVKVLADGRFYGVAMADNYSDEIPYDNGEKVGQYTVDKPVPILRKGAIWVKASEDVKESEPAAATATGFKVATASDPIVGVFESTAQAGGLVVIKINLP</sequence>
<reference evidence="2" key="1">
    <citation type="journal article" date="2019" name="Int. J. Syst. Evol. Microbiol.">
        <title>The Global Catalogue of Microorganisms (GCM) 10K type strain sequencing project: providing services to taxonomists for standard genome sequencing and annotation.</title>
        <authorList>
            <consortium name="The Broad Institute Genomics Platform"/>
            <consortium name="The Broad Institute Genome Sequencing Center for Infectious Disease"/>
            <person name="Wu L."/>
            <person name="Ma J."/>
        </authorList>
    </citation>
    <scope>NUCLEOTIDE SEQUENCE [LARGE SCALE GENOMIC DNA]</scope>
    <source>
        <strain evidence="2">CGMCC 1.15942</strain>
    </source>
</reference>
<dbReference type="Proteomes" id="UP000630615">
    <property type="component" value="Unassembled WGS sequence"/>
</dbReference>
<protein>
    <recommendedName>
        <fullName evidence="3">Capsid protein</fullName>
    </recommendedName>
</protein>
<evidence type="ECO:0008006" key="3">
    <source>
        <dbReference type="Google" id="ProtNLM"/>
    </source>
</evidence>
<accession>A0ABQ1PJB9</accession>
<keyword evidence="2" id="KW-1185">Reference proteome</keyword>
<comment type="caution">
    <text evidence="1">The sequence shown here is derived from an EMBL/GenBank/DDBJ whole genome shotgun (WGS) entry which is preliminary data.</text>
</comment>
<dbReference type="InterPro" id="IPR054438">
    <property type="entry name" value="Struct_cement_gp24/gp6"/>
</dbReference>
<name>A0ABQ1PJB9_9ENTE</name>
<dbReference type="Pfam" id="PF22758">
    <property type="entry name" value="Phage_cement"/>
    <property type="match status" value="1"/>
</dbReference>
<dbReference type="RefSeq" id="WP_088270658.1">
    <property type="nucleotide sequence ID" value="NZ_BMKI01000007.1"/>
</dbReference>
<dbReference type="EMBL" id="BMKI01000007">
    <property type="protein sequence ID" value="GGC98093.1"/>
    <property type="molecule type" value="Genomic_DNA"/>
</dbReference>
<proteinExistence type="predicted"/>
<gene>
    <name evidence="1" type="ORF">GCM10011573_29530</name>
</gene>